<dbReference type="Proteomes" id="UP001324634">
    <property type="component" value="Chromosome"/>
</dbReference>
<keyword evidence="9" id="KW-1185">Reference proteome</keyword>
<dbReference type="InterPro" id="IPR051311">
    <property type="entry name" value="DedA_domain"/>
</dbReference>
<feature type="transmembrane region" description="Helical" evidence="6">
    <location>
        <begin position="142"/>
        <end position="163"/>
    </location>
</feature>
<dbReference type="PANTHER" id="PTHR42709:SF6">
    <property type="entry name" value="UNDECAPRENYL PHOSPHATE TRANSPORTER A"/>
    <property type="match status" value="1"/>
</dbReference>
<evidence type="ECO:0000256" key="6">
    <source>
        <dbReference type="SAM" id="Phobius"/>
    </source>
</evidence>
<dbReference type="Pfam" id="PF09335">
    <property type="entry name" value="VTT_dom"/>
    <property type="match status" value="1"/>
</dbReference>
<evidence type="ECO:0000259" key="7">
    <source>
        <dbReference type="Pfam" id="PF09335"/>
    </source>
</evidence>
<keyword evidence="4 6" id="KW-1133">Transmembrane helix</keyword>
<gene>
    <name evidence="8" type="ORF">SOO65_11890</name>
</gene>
<keyword evidence="2" id="KW-1003">Cell membrane</keyword>
<evidence type="ECO:0000256" key="4">
    <source>
        <dbReference type="ARBA" id="ARBA00022989"/>
    </source>
</evidence>
<name>A0AAX4HJI2_9BACT</name>
<evidence type="ECO:0000313" key="9">
    <source>
        <dbReference type="Proteomes" id="UP001324634"/>
    </source>
</evidence>
<evidence type="ECO:0000256" key="3">
    <source>
        <dbReference type="ARBA" id="ARBA00022692"/>
    </source>
</evidence>
<dbReference type="GO" id="GO:0005886">
    <property type="term" value="C:plasma membrane"/>
    <property type="evidence" value="ECO:0007669"/>
    <property type="project" value="UniProtKB-SubCell"/>
</dbReference>
<dbReference type="RefSeq" id="WP_321390004.1">
    <property type="nucleotide sequence ID" value="NZ_CP139487.1"/>
</dbReference>
<keyword evidence="3 6" id="KW-0812">Transmembrane</keyword>
<evidence type="ECO:0000256" key="1">
    <source>
        <dbReference type="ARBA" id="ARBA00004651"/>
    </source>
</evidence>
<dbReference type="EMBL" id="CP139487">
    <property type="protein sequence ID" value="WPU63388.1"/>
    <property type="molecule type" value="Genomic_DNA"/>
</dbReference>
<evidence type="ECO:0000256" key="5">
    <source>
        <dbReference type="ARBA" id="ARBA00023136"/>
    </source>
</evidence>
<protein>
    <submittedName>
        <fullName evidence="8">VTT domain-containing protein</fullName>
    </submittedName>
</protein>
<dbReference type="InterPro" id="IPR032816">
    <property type="entry name" value="VTT_dom"/>
</dbReference>
<proteinExistence type="predicted"/>
<dbReference type="PANTHER" id="PTHR42709">
    <property type="entry name" value="ALKALINE PHOSPHATASE LIKE PROTEIN"/>
    <property type="match status" value="1"/>
</dbReference>
<feature type="transmembrane region" description="Helical" evidence="6">
    <location>
        <begin position="115"/>
        <end position="135"/>
    </location>
</feature>
<reference evidence="8 9" key="1">
    <citation type="submission" date="2023-11" db="EMBL/GenBank/DDBJ databases">
        <title>Peredibacter starrii A3.12.</title>
        <authorList>
            <person name="Mitchell R.J."/>
        </authorList>
    </citation>
    <scope>NUCLEOTIDE SEQUENCE [LARGE SCALE GENOMIC DNA]</scope>
    <source>
        <strain evidence="8 9">A3.12</strain>
    </source>
</reference>
<feature type="domain" description="VTT" evidence="7">
    <location>
        <begin position="43"/>
        <end position="165"/>
    </location>
</feature>
<dbReference type="KEGG" id="psti:SOO65_11890"/>
<keyword evidence="5 6" id="KW-0472">Membrane</keyword>
<dbReference type="AlphaFoldDB" id="A0AAX4HJI2"/>
<comment type="subcellular location">
    <subcellularLocation>
        <location evidence="1">Cell membrane</location>
        <topology evidence="1">Multi-pass membrane protein</topology>
    </subcellularLocation>
</comment>
<feature type="transmembrane region" description="Helical" evidence="6">
    <location>
        <begin position="60"/>
        <end position="82"/>
    </location>
</feature>
<sequence>MLFAKLHQKIQKYIKWLEQFADRPWYPLLIGFLSVLDNFLIVIPNDGILVASSMLIPKRWFIFALFVSVGSTLGSVLFSAFVEMQGLPWIQEYYSGITETQIWIWTERFFDNYDILIVFVVAILPITQHPVLILAGLSNTPLVTLTIVIFIGRFLKFVLMAYLGSHSPKLLKKIWGMQDELKDAGMNID</sequence>
<evidence type="ECO:0000256" key="2">
    <source>
        <dbReference type="ARBA" id="ARBA00022475"/>
    </source>
</evidence>
<evidence type="ECO:0000313" key="8">
    <source>
        <dbReference type="EMBL" id="WPU63388.1"/>
    </source>
</evidence>
<feature type="transmembrane region" description="Helical" evidence="6">
    <location>
        <begin position="25"/>
        <end position="48"/>
    </location>
</feature>
<accession>A0AAX4HJI2</accession>
<organism evidence="8 9">
    <name type="scientific">Peredibacter starrii</name>
    <dbReference type="NCBI Taxonomy" id="28202"/>
    <lineage>
        <taxon>Bacteria</taxon>
        <taxon>Pseudomonadati</taxon>
        <taxon>Bdellovibrionota</taxon>
        <taxon>Bacteriovoracia</taxon>
        <taxon>Bacteriovoracales</taxon>
        <taxon>Bacteriovoracaceae</taxon>
        <taxon>Peredibacter</taxon>
    </lineage>
</organism>